<evidence type="ECO:0000313" key="3">
    <source>
        <dbReference type="EMBL" id="QNL95003.1"/>
    </source>
</evidence>
<accession>A0ABX6SUB3</accession>
<keyword evidence="2" id="KW-0472">Membrane</keyword>
<feature type="compositionally biased region" description="Low complexity" evidence="1">
    <location>
        <begin position="162"/>
        <end position="172"/>
    </location>
</feature>
<dbReference type="RefSeq" id="WP_154595689.1">
    <property type="nucleotide sequence ID" value="NZ_CP060587.1"/>
</dbReference>
<evidence type="ECO:0000313" key="4">
    <source>
        <dbReference type="Proteomes" id="UP000515871"/>
    </source>
</evidence>
<dbReference type="Proteomes" id="UP000515871">
    <property type="component" value="Chromosome"/>
</dbReference>
<evidence type="ECO:0000256" key="2">
    <source>
        <dbReference type="SAM" id="Phobius"/>
    </source>
</evidence>
<reference evidence="3 4" key="1">
    <citation type="submission" date="2020-08" db="EMBL/GenBank/DDBJ databases">
        <title>Novel species in genus Aeromicrobium.</title>
        <authorList>
            <person name="Zhang G."/>
        </authorList>
    </citation>
    <scope>NUCLEOTIDE SEQUENCE [LARGE SCALE GENOMIC DNA]</scope>
    <source>
        <strain evidence="4">zg-629</strain>
    </source>
</reference>
<feature type="compositionally biased region" description="Low complexity" evidence="1">
    <location>
        <begin position="22"/>
        <end position="41"/>
    </location>
</feature>
<keyword evidence="4" id="KW-1185">Reference proteome</keyword>
<keyword evidence="2" id="KW-0812">Transmembrane</keyword>
<feature type="transmembrane region" description="Helical" evidence="2">
    <location>
        <begin position="49"/>
        <end position="71"/>
    </location>
</feature>
<feature type="region of interest" description="Disordered" evidence="1">
    <location>
        <begin position="162"/>
        <end position="184"/>
    </location>
</feature>
<evidence type="ECO:0000256" key="1">
    <source>
        <dbReference type="SAM" id="MobiDB-lite"/>
    </source>
</evidence>
<keyword evidence="2" id="KW-1133">Transmembrane helix</keyword>
<dbReference type="EMBL" id="CP060587">
    <property type="protein sequence ID" value="QNL95003.1"/>
    <property type="molecule type" value="Genomic_DNA"/>
</dbReference>
<protein>
    <submittedName>
        <fullName evidence="3">Septum formation initiator family protein</fullName>
    </submittedName>
</protein>
<organism evidence="3 4">
    <name type="scientific">Aeromicrobium senzhongii</name>
    <dbReference type="NCBI Taxonomy" id="2663859"/>
    <lineage>
        <taxon>Bacteria</taxon>
        <taxon>Bacillati</taxon>
        <taxon>Actinomycetota</taxon>
        <taxon>Actinomycetes</taxon>
        <taxon>Propionibacteriales</taxon>
        <taxon>Nocardioidaceae</taxon>
        <taxon>Aeromicrobium</taxon>
    </lineage>
</organism>
<dbReference type="InterPro" id="IPR007060">
    <property type="entry name" value="FtsL/DivIC"/>
</dbReference>
<feature type="compositionally biased region" description="Low complexity" evidence="1">
    <location>
        <begin position="1"/>
        <end position="12"/>
    </location>
</feature>
<proteinExistence type="predicted"/>
<feature type="region of interest" description="Disordered" evidence="1">
    <location>
        <begin position="1"/>
        <end position="41"/>
    </location>
</feature>
<sequence>MAGRGSSPSSRRPTGRRDGRSTPRTSSRPSVAPVSVGPSGSGTRFTARALILLGVAVMLIASYTASVHAWWQQRSEIAALESQNRRTEAEIDDLKDQQRRWNDPAYIRQQARERFGWVMPGEVGYRVIGVDGELKGQSSTLDAPEAVPRRPWVERLWGSVEAAGQAPQQAAPETPSDPALEPDE</sequence>
<dbReference type="Pfam" id="PF04977">
    <property type="entry name" value="DivIC"/>
    <property type="match status" value="1"/>
</dbReference>
<name>A0ABX6SUB3_9ACTN</name>
<gene>
    <name evidence="3" type="ORF">H9L21_03375</name>
</gene>